<name>A0AAD7FGP3_9AGAR</name>
<comment type="caution">
    <text evidence="18">The sequence shown here is derived from an EMBL/GenBank/DDBJ whole genome shotgun (WGS) entry which is preliminary data.</text>
</comment>
<comment type="subcellular location">
    <subcellularLocation>
        <location evidence="2">Endomembrane system</location>
        <topology evidence="2">Multi-pass membrane protein</topology>
    </subcellularLocation>
</comment>
<evidence type="ECO:0000256" key="1">
    <source>
        <dbReference type="ARBA" id="ARBA00000900"/>
    </source>
</evidence>
<sequence>MDSNTASNNEQADAPTGPPERARFSIPPFLLISFMLFLLTNHNGDEFLARHQYRDALESLQYQLSNYTLWLTGGESNFTVPEQDPSIPPLIEAFSLNPTSSSHSFYSNATGNFHGDTTFYNITPASLNNSAHEWSSFANTYMADANMTLILERTGLWNFSASNKMAISLLDKRLSHPNASEDIVLVHGKIELTDQNTAEDLKLQFVGIHFVSNGTMYAPVLPLGQSIDIRTLPSIVPEALRNQTAQLVEPELSSQIDKLKKLIDAGVIEQEAALDETLKTTCPFALYASLDPVNVPEVLLRDLEEETQHPEGIWTISPPTLSISGMLISKECGIIYEFHKAEGIGLRSLFRKLTTYAGTTAVAYLAMLVLLSRQMQRSRTPSGITRLSFWTFLVQAVVDALSFAGHTVFALVADGKPSLSLIAPAFLACVLFANEAQFATLIQQFQAPEDAPSRPPAPAPPNDGPDVPTTTTVSETPGESPDATPPPGTTTPIPPQPSFLAFFIHHVRTDPQMRMWLILSVFLTLMVHTILSATLSIMFVVVSYSFLWLPQIYRSARRGRGSGLAMEYLVGTTVCRLYVALYFLLCPKNVLDVEPRGWARYLSAFVCVQMAVVLLQDTALGPTFFLPRRYAAVKMYDYHPVMPLPANDPESQDQSLGDCAICMDAIHVDPSLHRRTSLDYKSETSAATSKQRKSRALLNAVQRNATGRKNYSLAPCHHLFHTECLERWLAIKNICPQCRRPLPPL</sequence>
<comment type="pathway">
    <text evidence="3">Protein modification; protein ubiquitination.</text>
</comment>
<evidence type="ECO:0000256" key="16">
    <source>
        <dbReference type="SAM" id="Phobius"/>
    </source>
</evidence>
<keyword evidence="8" id="KW-0732">Signal</keyword>
<evidence type="ECO:0000256" key="7">
    <source>
        <dbReference type="ARBA" id="ARBA00022723"/>
    </source>
</evidence>
<accession>A0AAD7FGP3</accession>
<keyword evidence="6 16" id="KW-0812">Transmembrane</keyword>
<keyword evidence="5" id="KW-0808">Transferase</keyword>
<feature type="transmembrane region" description="Helical" evidence="16">
    <location>
        <begin position="568"/>
        <end position="586"/>
    </location>
</feature>
<evidence type="ECO:0000256" key="2">
    <source>
        <dbReference type="ARBA" id="ARBA00004127"/>
    </source>
</evidence>
<dbReference type="InterPro" id="IPR001841">
    <property type="entry name" value="Znf_RING"/>
</dbReference>
<proteinExistence type="predicted"/>
<evidence type="ECO:0000256" key="4">
    <source>
        <dbReference type="ARBA" id="ARBA00012483"/>
    </source>
</evidence>
<evidence type="ECO:0000256" key="12">
    <source>
        <dbReference type="ARBA" id="ARBA00022989"/>
    </source>
</evidence>
<dbReference type="Gene3D" id="3.30.40.10">
    <property type="entry name" value="Zinc/RING finger domain, C3HC4 (zinc finger)"/>
    <property type="match status" value="1"/>
</dbReference>
<reference evidence="18" key="1">
    <citation type="submission" date="2023-03" db="EMBL/GenBank/DDBJ databases">
        <title>Massive genome expansion in bonnet fungi (Mycena s.s.) driven by repeated elements and novel gene families across ecological guilds.</title>
        <authorList>
            <consortium name="Lawrence Berkeley National Laboratory"/>
            <person name="Harder C.B."/>
            <person name="Miyauchi S."/>
            <person name="Viragh M."/>
            <person name="Kuo A."/>
            <person name="Thoen E."/>
            <person name="Andreopoulos B."/>
            <person name="Lu D."/>
            <person name="Skrede I."/>
            <person name="Drula E."/>
            <person name="Henrissat B."/>
            <person name="Morin E."/>
            <person name="Kohler A."/>
            <person name="Barry K."/>
            <person name="LaButti K."/>
            <person name="Morin E."/>
            <person name="Salamov A."/>
            <person name="Lipzen A."/>
            <person name="Mereny Z."/>
            <person name="Hegedus B."/>
            <person name="Baldrian P."/>
            <person name="Stursova M."/>
            <person name="Weitz H."/>
            <person name="Taylor A."/>
            <person name="Grigoriev I.V."/>
            <person name="Nagy L.G."/>
            <person name="Martin F."/>
            <person name="Kauserud H."/>
        </authorList>
    </citation>
    <scope>NUCLEOTIDE SEQUENCE</scope>
    <source>
        <strain evidence="18">9284</strain>
    </source>
</reference>
<feature type="region of interest" description="Disordered" evidence="15">
    <location>
        <begin position="448"/>
        <end position="491"/>
    </location>
</feature>
<dbReference type="InterPro" id="IPR021319">
    <property type="entry name" value="DUF2921"/>
</dbReference>
<evidence type="ECO:0000256" key="3">
    <source>
        <dbReference type="ARBA" id="ARBA00004906"/>
    </source>
</evidence>
<evidence type="ECO:0000256" key="6">
    <source>
        <dbReference type="ARBA" id="ARBA00022692"/>
    </source>
</evidence>
<feature type="region of interest" description="Disordered" evidence="15">
    <location>
        <begin position="1"/>
        <end position="21"/>
    </location>
</feature>
<evidence type="ECO:0000259" key="17">
    <source>
        <dbReference type="PROSITE" id="PS50089"/>
    </source>
</evidence>
<dbReference type="GO" id="GO:0008270">
    <property type="term" value="F:zinc ion binding"/>
    <property type="evidence" value="ECO:0007669"/>
    <property type="project" value="UniProtKB-KW"/>
</dbReference>
<keyword evidence="12 16" id="KW-1133">Transmembrane helix</keyword>
<evidence type="ECO:0000256" key="10">
    <source>
        <dbReference type="ARBA" id="ARBA00022786"/>
    </source>
</evidence>
<evidence type="ECO:0000313" key="19">
    <source>
        <dbReference type="Proteomes" id="UP001221142"/>
    </source>
</evidence>
<keyword evidence="11" id="KW-0862">Zinc</keyword>
<feature type="domain" description="RING-type" evidence="17">
    <location>
        <begin position="659"/>
        <end position="739"/>
    </location>
</feature>
<dbReference type="PROSITE" id="PS50089">
    <property type="entry name" value="ZF_RING_2"/>
    <property type="match status" value="1"/>
</dbReference>
<dbReference type="Proteomes" id="UP001221142">
    <property type="component" value="Unassembled WGS sequence"/>
</dbReference>
<gene>
    <name evidence="18" type="ORF">FB45DRAFT_925068</name>
</gene>
<comment type="catalytic activity">
    <reaction evidence="1">
        <text>S-ubiquitinyl-[E2 ubiquitin-conjugating enzyme]-L-cysteine + [acceptor protein]-L-lysine = [E2 ubiquitin-conjugating enzyme]-L-cysteine + N(6)-ubiquitinyl-[acceptor protein]-L-lysine.</text>
        <dbReference type="EC" id="2.3.2.27"/>
    </reaction>
</comment>
<dbReference type="SUPFAM" id="SSF57850">
    <property type="entry name" value="RING/U-box"/>
    <property type="match status" value="1"/>
</dbReference>
<dbReference type="Pfam" id="PF11145">
    <property type="entry name" value="DUF2921"/>
    <property type="match status" value="1"/>
</dbReference>
<keyword evidence="19" id="KW-1185">Reference proteome</keyword>
<feature type="transmembrane region" description="Helical" evidence="16">
    <location>
        <begin position="515"/>
        <end position="548"/>
    </location>
</feature>
<evidence type="ECO:0000256" key="8">
    <source>
        <dbReference type="ARBA" id="ARBA00022729"/>
    </source>
</evidence>
<dbReference type="GO" id="GO:0043161">
    <property type="term" value="P:proteasome-mediated ubiquitin-dependent protein catabolic process"/>
    <property type="evidence" value="ECO:0007669"/>
    <property type="project" value="TreeGrafter"/>
</dbReference>
<dbReference type="PANTHER" id="PTHR22763:SF162">
    <property type="entry name" value="TRANSMEMBRANE E3 UBIQUITIN-PROTEIN LIGASE 1"/>
    <property type="match status" value="1"/>
</dbReference>
<feature type="compositionally biased region" description="Polar residues" evidence="15">
    <location>
        <begin position="1"/>
        <end position="11"/>
    </location>
</feature>
<dbReference type="EMBL" id="JARKIF010000014">
    <property type="protein sequence ID" value="KAJ7623250.1"/>
    <property type="molecule type" value="Genomic_DNA"/>
</dbReference>
<evidence type="ECO:0000256" key="15">
    <source>
        <dbReference type="SAM" id="MobiDB-lite"/>
    </source>
</evidence>
<dbReference type="GO" id="GO:0012505">
    <property type="term" value="C:endomembrane system"/>
    <property type="evidence" value="ECO:0007669"/>
    <property type="project" value="UniProtKB-SubCell"/>
</dbReference>
<dbReference type="EC" id="2.3.2.27" evidence="4"/>
<feature type="transmembrane region" description="Helical" evidence="16">
    <location>
        <begin position="353"/>
        <end position="371"/>
    </location>
</feature>
<dbReference type="PANTHER" id="PTHR22763">
    <property type="entry name" value="RING ZINC FINGER PROTEIN"/>
    <property type="match status" value="1"/>
</dbReference>
<evidence type="ECO:0000256" key="5">
    <source>
        <dbReference type="ARBA" id="ARBA00022679"/>
    </source>
</evidence>
<dbReference type="AlphaFoldDB" id="A0AAD7FGP3"/>
<feature type="transmembrane region" description="Helical" evidence="16">
    <location>
        <begin position="598"/>
        <end position="615"/>
    </location>
</feature>
<feature type="compositionally biased region" description="Pro residues" evidence="15">
    <location>
        <begin position="453"/>
        <end position="463"/>
    </location>
</feature>
<keyword evidence="9 14" id="KW-0863">Zinc-finger</keyword>
<evidence type="ECO:0000313" key="18">
    <source>
        <dbReference type="EMBL" id="KAJ7623250.1"/>
    </source>
</evidence>
<organism evidence="18 19">
    <name type="scientific">Roridomyces roridus</name>
    <dbReference type="NCBI Taxonomy" id="1738132"/>
    <lineage>
        <taxon>Eukaryota</taxon>
        <taxon>Fungi</taxon>
        <taxon>Dikarya</taxon>
        <taxon>Basidiomycota</taxon>
        <taxon>Agaricomycotina</taxon>
        <taxon>Agaricomycetes</taxon>
        <taxon>Agaricomycetidae</taxon>
        <taxon>Agaricales</taxon>
        <taxon>Marasmiineae</taxon>
        <taxon>Mycenaceae</taxon>
        <taxon>Roridomyces</taxon>
    </lineage>
</organism>
<protein>
    <recommendedName>
        <fullName evidence="4">RING-type E3 ubiquitin transferase</fullName>
        <ecNumber evidence="4">2.3.2.27</ecNumber>
    </recommendedName>
</protein>
<keyword evidence="13 16" id="KW-0472">Membrane</keyword>
<evidence type="ECO:0000256" key="13">
    <source>
        <dbReference type="ARBA" id="ARBA00023136"/>
    </source>
</evidence>
<keyword evidence="7" id="KW-0479">Metal-binding</keyword>
<dbReference type="InterPro" id="IPR013083">
    <property type="entry name" value="Znf_RING/FYVE/PHD"/>
</dbReference>
<evidence type="ECO:0000256" key="14">
    <source>
        <dbReference type="PROSITE-ProRule" id="PRU00175"/>
    </source>
</evidence>
<dbReference type="Pfam" id="PF13639">
    <property type="entry name" value="zf-RING_2"/>
    <property type="match status" value="1"/>
</dbReference>
<dbReference type="InterPro" id="IPR050731">
    <property type="entry name" value="HRD1_E3_ubiq-ligases"/>
</dbReference>
<dbReference type="SMART" id="SM00184">
    <property type="entry name" value="RING"/>
    <property type="match status" value="1"/>
</dbReference>
<keyword evidence="10" id="KW-0833">Ubl conjugation pathway</keyword>
<evidence type="ECO:0000256" key="11">
    <source>
        <dbReference type="ARBA" id="ARBA00022833"/>
    </source>
</evidence>
<dbReference type="GO" id="GO:0061630">
    <property type="term" value="F:ubiquitin protein ligase activity"/>
    <property type="evidence" value="ECO:0007669"/>
    <property type="project" value="UniProtKB-EC"/>
</dbReference>
<evidence type="ECO:0000256" key="9">
    <source>
        <dbReference type="ARBA" id="ARBA00022771"/>
    </source>
</evidence>